<accession>A0A6J1UAP7</accession>
<dbReference type="GeneID" id="113415058"/>
<proteinExistence type="predicted"/>
<keyword evidence="1" id="KW-1133">Transmembrane helix</keyword>
<evidence type="ECO:0000313" key="2">
    <source>
        <dbReference type="Proteomes" id="UP000504612"/>
    </source>
</evidence>
<evidence type="ECO:0000313" key="4">
    <source>
        <dbReference type="RefSeq" id="XP_026528078.1"/>
    </source>
</evidence>
<dbReference type="RefSeq" id="XP_026528078.1">
    <property type="nucleotide sequence ID" value="XM_026672293.1"/>
</dbReference>
<dbReference type="AlphaFoldDB" id="A0A6J1UAP7"/>
<organism evidence="2 3">
    <name type="scientific">Notechis scutatus</name>
    <name type="common">mainland tiger snake</name>
    <dbReference type="NCBI Taxonomy" id="8663"/>
    <lineage>
        <taxon>Eukaryota</taxon>
        <taxon>Metazoa</taxon>
        <taxon>Chordata</taxon>
        <taxon>Craniata</taxon>
        <taxon>Vertebrata</taxon>
        <taxon>Euteleostomi</taxon>
        <taxon>Lepidosauria</taxon>
        <taxon>Squamata</taxon>
        <taxon>Bifurcata</taxon>
        <taxon>Unidentata</taxon>
        <taxon>Episquamata</taxon>
        <taxon>Toxicofera</taxon>
        <taxon>Serpentes</taxon>
        <taxon>Colubroidea</taxon>
        <taxon>Elapidae</taxon>
        <taxon>Hydrophiinae</taxon>
        <taxon>Notechis</taxon>
    </lineage>
</organism>
<dbReference type="KEGG" id="nss:113415058"/>
<dbReference type="RefSeq" id="XP_026528077.1">
    <property type="nucleotide sequence ID" value="XM_026672292.1"/>
</dbReference>
<evidence type="ECO:0000313" key="3">
    <source>
        <dbReference type="RefSeq" id="XP_026528077.1"/>
    </source>
</evidence>
<reference evidence="3 4" key="1">
    <citation type="submission" date="2025-04" db="UniProtKB">
        <authorList>
            <consortium name="RefSeq"/>
        </authorList>
    </citation>
    <scope>IDENTIFICATION</scope>
</reference>
<gene>
    <name evidence="3 4" type="primary">SMIM27</name>
</gene>
<protein>
    <submittedName>
        <fullName evidence="3 4">Small integral membrane protein 27</fullName>
    </submittedName>
</protein>
<name>A0A6J1UAP7_9SAUR</name>
<dbReference type="Proteomes" id="UP000504612">
    <property type="component" value="Unplaced"/>
</dbReference>
<keyword evidence="1" id="KW-0812">Transmembrane</keyword>
<sequence>MALPAFPFLPVREHHFLSEARAGREREKLGMATVSCRTLEWLYSLLLLATVLISWGYVIYATRIAAKWQLKEMYPTQAQNI</sequence>
<keyword evidence="2" id="KW-1185">Reference proteome</keyword>
<dbReference type="CTD" id="100129250"/>
<feature type="transmembrane region" description="Helical" evidence="1">
    <location>
        <begin position="41"/>
        <end position="61"/>
    </location>
</feature>
<evidence type="ECO:0000256" key="1">
    <source>
        <dbReference type="SAM" id="Phobius"/>
    </source>
</evidence>
<keyword evidence="1" id="KW-0472">Membrane</keyword>